<dbReference type="Proteomes" id="UP000095751">
    <property type="component" value="Unassembled WGS sequence"/>
</dbReference>
<name>A0A1E7EJT9_9STRA</name>
<feature type="compositionally biased region" description="Low complexity" evidence="1">
    <location>
        <begin position="8"/>
        <end position="20"/>
    </location>
</feature>
<keyword evidence="3" id="KW-1185">Reference proteome</keyword>
<dbReference type="InParanoid" id="A0A1E7EJT9"/>
<evidence type="ECO:0000313" key="2">
    <source>
        <dbReference type="EMBL" id="OEU06191.1"/>
    </source>
</evidence>
<organism evidence="2 3">
    <name type="scientific">Fragilariopsis cylindrus CCMP1102</name>
    <dbReference type="NCBI Taxonomy" id="635003"/>
    <lineage>
        <taxon>Eukaryota</taxon>
        <taxon>Sar</taxon>
        <taxon>Stramenopiles</taxon>
        <taxon>Ochrophyta</taxon>
        <taxon>Bacillariophyta</taxon>
        <taxon>Bacillariophyceae</taxon>
        <taxon>Bacillariophycidae</taxon>
        <taxon>Bacillariales</taxon>
        <taxon>Bacillariaceae</taxon>
        <taxon>Fragilariopsis</taxon>
    </lineage>
</organism>
<dbReference type="KEGG" id="fcy:FRACYDRAFT_255779"/>
<reference evidence="2 3" key="1">
    <citation type="submission" date="2016-09" db="EMBL/GenBank/DDBJ databases">
        <title>Extensive genetic diversity and differential bi-allelic expression allows diatom success in the polar Southern Ocean.</title>
        <authorList>
            <consortium name="DOE Joint Genome Institute"/>
            <person name="Mock T."/>
            <person name="Otillar R.P."/>
            <person name="Strauss J."/>
            <person name="Dupont C."/>
            <person name="Frickenhaus S."/>
            <person name="Maumus F."/>
            <person name="Mcmullan M."/>
            <person name="Sanges R."/>
            <person name="Schmutz J."/>
            <person name="Toseland A."/>
            <person name="Valas R."/>
            <person name="Veluchamy A."/>
            <person name="Ward B.J."/>
            <person name="Allen A."/>
            <person name="Barry K."/>
            <person name="Falciatore A."/>
            <person name="Ferrante M."/>
            <person name="Fortunato A.E."/>
            <person name="Gloeckner G."/>
            <person name="Gruber A."/>
            <person name="Hipkin R."/>
            <person name="Janech M."/>
            <person name="Kroth P."/>
            <person name="Leese F."/>
            <person name="Lindquist E."/>
            <person name="Lyon B.R."/>
            <person name="Martin J."/>
            <person name="Mayer C."/>
            <person name="Parker M."/>
            <person name="Quesneville H."/>
            <person name="Raymond J."/>
            <person name="Uhlig C."/>
            <person name="Valentin K.U."/>
            <person name="Worden A.Z."/>
            <person name="Armbrust E.V."/>
            <person name="Bowler C."/>
            <person name="Green B."/>
            <person name="Moulton V."/>
            <person name="Van Oosterhout C."/>
            <person name="Grigoriev I."/>
        </authorList>
    </citation>
    <scope>NUCLEOTIDE SEQUENCE [LARGE SCALE GENOMIC DNA]</scope>
    <source>
        <strain evidence="2 3">CCMP1102</strain>
    </source>
</reference>
<proteinExistence type="predicted"/>
<evidence type="ECO:0000313" key="3">
    <source>
        <dbReference type="Proteomes" id="UP000095751"/>
    </source>
</evidence>
<dbReference type="OrthoDB" id="10489765at2759"/>
<feature type="region of interest" description="Disordered" evidence="1">
    <location>
        <begin position="1"/>
        <end position="22"/>
    </location>
</feature>
<dbReference type="AlphaFoldDB" id="A0A1E7EJT9"/>
<dbReference type="Gene3D" id="6.10.250.1380">
    <property type="match status" value="1"/>
</dbReference>
<dbReference type="EMBL" id="KV784421">
    <property type="protein sequence ID" value="OEU06191.1"/>
    <property type="molecule type" value="Genomic_DNA"/>
</dbReference>
<protein>
    <submittedName>
        <fullName evidence="2">Uncharacterized protein</fullName>
    </submittedName>
</protein>
<sequence length="161" mass="17866">MDLRGRSSRSSGGSTGGCSSIDRSIAKAERDISLSSQRLENAFKENRNNHNDSLQQSVGGNLPHVVPNPIRMIRRLTALEIAIGQLGQDCEMISEKRKNIVQSVIDDQNQNVAKTMQMLRIKNSGLTSRSQTEILGDKNWNHLSKELQVQLDLLSSPTKQV</sequence>
<accession>A0A1E7EJT9</accession>
<evidence type="ECO:0000256" key="1">
    <source>
        <dbReference type="SAM" id="MobiDB-lite"/>
    </source>
</evidence>
<gene>
    <name evidence="2" type="ORF">FRACYDRAFT_255779</name>
</gene>